<evidence type="ECO:0000313" key="3">
    <source>
        <dbReference type="Proteomes" id="UP001168821"/>
    </source>
</evidence>
<evidence type="ECO:0000313" key="2">
    <source>
        <dbReference type="EMBL" id="KAJ3654404.1"/>
    </source>
</evidence>
<gene>
    <name evidence="2" type="ORF">Zmor_013594</name>
</gene>
<evidence type="ECO:0000256" key="1">
    <source>
        <dbReference type="SAM" id="MobiDB-lite"/>
    </source>
</evidence>
<reference evidence="2" key="1">
    <citation type="journal article" date="2023" name="G3 (Bethesda)">
        <title>Whole genome assemblies of Zophobas morio and Tenebrio molitor.</title>
        <authorList>
            <person name="Kaur S."/>
            <person name="Stinson S.A."/>
            <person name="diCenzo G.C."/>
        </authorList>
    </citation>
    <scope>NUCLEOTIDE SEQUENCE</scope>
    <source>
        <strain evidence="2">QUZm001</strain>
    </source>
</reference>
<feature type="compositionally biased region" description="Basic and acidic residues" evidence="1">
    <location>
        <begin position="36"/>
        <end position="48"/>
    </location>
</feature>
<organism evidence="2 3">
    <name type="scientific">Zophobas morio</name>
    <dbReference type="NCBI Taxonomy" id="2755281"/>
    <lineage>
        <taxon>Eukaryota</taxon>
        <taxon>Metazoa</taxon>
        <taxon>Ecdysozoa</taxon>
        <taxon>Arthropoda</taxon>
        <taxon>Hexapoda</taxon>
        <taxon>Insecta</taxon>
        <taxon>Pterygota</taxon>
        <taxon>Neoptera</taxon>
        <taxon>Endopterygota</taxon>
        <taxon>Coleoptera</taxon>
        <taxon>Polyphaga</taxon>
        <taxon>Cucujiformia</taxon>
        <taxon>Tenebrionidae</taxon>
        <taxon>Zophobas</taxon>
    </lineage>
</organism>
<sequence length="107" mass="12834">MTADDAQNEKHDHILLAMFVKVKKIKKKRTWYETQKTQEKPEEKKDVQEQNQTQRSIFMIYGLKTKISTYKTQMKNTRNSRIKTKMRPSAKTRKSGQMNEEPDLKER</sequence>
<dbReference type="AlphaFoldDB" id="A0AA38IIS4"/>
<feature type="region of interest" description="Disordered" evidence="1">
    <location>
        <begin position="76"/>
        <end position="107"/>
    </location>
</feature>
<proteinExistence type="predicted"/>
<keyword evidence="3" id="KW-1185">Reference proteome</keyword>
<dbReference type="Proteomes" id="UP001168821">
    <property type="component" value="Unassembled WGS sequence"/>
</dbReference>
<comment type="caution">
    <text evidence="2">The sequence shown here is derived from an EMBL/GenBank/DDBJ whole genome shotgun (WGS) entry which is preliminary data.</text>
</comment>
<feature type="region of interest" description="Disordered" evidence="1">
    <location>
        <begin position="31"/>
        <end position="54"/>
    </location>
</feature>
<protein>
    <submittedName>
        <fullName evidence="2">Uncharacterized protein</fullName>
    </submittedName>
</protein>
<dbReference type="EMBL" id="JALNTZ010000004">
    <property type="protein sequence ID" value="KAJ3654404.1"/>
    <property type="molecule type" value="Genomic_DNA"/>
</dbReference>
<feature type="compositionally biased region" description="Basic residues" evidence="1">
    <location>
        <begin position="78"/>
        <end position="94"/>
    </location>
</feature>
<name>A0AA38IIS4_9CUCU</name>
<accession>A0AA38IIS4</accession>